<comment type="similarity">
    <text evidence="1 7">Belongs to the bacterial ribosomal protein bL9 family.</text>
</comment>
<comment type="function">
    <text evidence="7">Binds to the 23S rRNA.</text>
</comment>
<keyword evidence="8" id="KW-0175">Coiled coil</keyword>
<dbReference type="InterPro" id="IPR036935">
    <property type="entry name" value="Ribosomal_bL9_N_sf"/>
</dbReference>
<dbReference type="InterPro" id="IPR020594">
    <property type="entry name" value="Ribosomal_bL9_bac/chp"/>
</dbReference>
<dbReference type="NCBIfam" id="TIGR00158">
    <property type="entry name" value="L9"/>
    <property type="match status" value="1"/>
</dbReference>
<dbReference type="HAMAP" id="MF_00503">
    <property type="entry name" value="Ribosomal_bL9"/>
    <property type="match status" value="1"/>
</dbReference>
<comment type="caution">
    <text evidence="10">The sequence shown here is derived from an EMBL/GenBank/DDBJ whole genome shotgun (WGS) entry which is preliminary data.</text>
</comment>
<gene>
    <name evidence="7" type="primary">rplI</name>
    <name evidence="10" type="ORF">F8O03_10735</name>
</gene>
<keyword evidence="5 7" id="KW-0687">Ribonucleoprotein</keyword>
<keyword evidence="3 7" id="KW-0694">RNA-binding</keyword>
<dbReference type="AlphaFoldDB" id="A0A7J5B1F6"/>
<evidence type="ECO:0000256" key="3">
    <source>
        <dbReference type="ARBA" id="ARBA00022884"/>
    </source>
</evidence>
<dbReference type="EMBL" id="WBJX01000003">
    <property type="protein sequence ID" value="KAB1637682.1"/>
    <property type="molecule type" value="Genomic_DNA"/>
</dbReference>
<evidence type="ECO:0000259" key="9">
    <source>
        <dbReference type="PROSITE" id="PS00651"/>
    </source>
</evidence>
<dbReference type="SUPFAM" id="SSF55653">
    <property type="entry name" value="Ribosomal protein L9 C-domain"/>
    <property type="match status" value="1"/>
</dbReference>
<reference evidence="10 11" key="1">
    <citation type="submission" date="2019-09" db="EMBL/GenBank/DDBJ databases">
        <title>Phylogeny of genus Pseudoclavibacter and closely related genus.</title>
        <authorList>
            <person name="Li Y."/>
        </authorList>
    </citation>
    <scope>NUCLEOTIDE SEQUENCE [LARGE SCALE GENOMIC DNA]</scope>
    <source>
        <strain evidence="10 11">THG-MD12</strain>
    </source>
</reference>
<dbReference type="Pfam" id="PF01281">
    <property type="entry name" value="Ribosomal_L9_N"/>
    <property type="match status" value="1"/>
</dbReference>
<proteinExistence type="inferred from homology"/>
<name>A0A7J5B1F6_9MICO</name>
<evidence type="ECO:0000313" key="11">
    <source>
        <dbReference type="Proteomes" id="UP000490386"/>
    </source>
</evidence>
<dbReference type="PANTHER" id="PTHR21368">
    <property type="entry name" value="50S RIBOSOMAL PROTEIN L9"/>
    <property type="match status" value="1"/>
</dbReference>
<dbReference type="RefSeq" id="WP_104254413.1">
    <property type="nucleotide sequence ID" value="NZ_CANKVH010000006.1"/>
</dbReference>
<accession>A0A7J5B1F6</accession>
<evidence type="ECO:0000256" key="6">
    <source>
        <dbReference type="ARBA" id="ARBA00035292"/>
    </source>
</evidence>
<dbReference type="OrthoDB" id="9788336at2"/>
<evidence type="ECO:0000256" key="1">
    <source>
        <dbReference type="ARBA" id="ARBA00010605"/>
    </source>
</evidence>
<dbReference type="InterPro" id="IPR009027">
    <property type="entry name" value="Ribosomal_bL9/RNase_H1_N"/>
</dbReference>
<dbReference type="InterPro" id="IPR020069">
    <property type="entry name" value="Ribosomal_bL9_C"/>
</dbReference>
<dbReference type="Pfam" id="PF03948">
    <property type="entry name" value="Ribosomal_L9_C"/>
    <property type="match status" value="1"/>
</dbReference>
<feature type="coiled-coil region" evidence="8">
    <location>
        <begin position="56"/>
        <end position="83"/>
    </location>
</feature>
<organism evidence="10 11">
    <name type="scientific">Pseudoclavibacter terrae</name>
    <dbReference type="NCBI Taxonomy" id="1530195"/>
    <lineage>
        <taxon>Bacteria</taxon>
        <taxon>Bacillati</taxon>
        <taxon>Actinomycetota</taxon>
        <taxon>Actinomycetes</taxon>
        <taxon>Micrococcales</taxon>
        <taxon>Microbacteriaceae</taxon>
        <taxon>Pseudoclavibacter</taxon>
    </lineage>
</organism>
<dbReference type="Gene3D" id="3.10.430.100">
    <property type="entry name" value="Ribosomal protein L9, C-terminal domain"/>
    <property type="match status" value="1"/>
</dbReference>
<dbReference type="GO" id="GO:0006412">
    <property type="term" value="P:translation"/>
    <property type="evidence" value="ECO:0007669"/>
    <property type="project" value="UniProtKB-UniRule"/>
</dbReference>
<protein>
    <recommendedName>
        <fullName evidence="6 7">Large ribosomal subunit protein bL9</fullName>
    </recommendedName>
</protein>
<keyword evidence="4 7" id="KW-0689">Ribosomal protein</keyword>
<dbReference type="Proteomes" id="UP000490386">
    <property type="component" value="Unassembled WGS sequence"/>
</dbReference>
<dbReference type="InterPro" id="IPR000244">
    <property type="entry name" value="Ribosomal_bL9"/>
</dbReference>
<sequence>MAKVILTHEVSGLGAAGDVIEVKSGYARNYLVPKGYAVSWSRGSEKQVEQIRSARAARELATLEEAKALKDKLESALVKLHVKSGAEGRLFGSVRGADVATAVEAAGLGKIDKRKVEFPNPIKYTGNHEATVRLRDDLVATVKLQVIAQR</sequence>
<dbReference type="Gene3D" id="3.40.5.10">
    <property type="entry name" value="Ribosomal protein L9, N-terminal domain"/>
    <property type="match status" value="1"/>
</dbReference>
<evidence type="ECO:0000256" key="7">
    <source>
        <dbReference type="HAMAP-Rule" id="MF_00503"/>
    </source>
</evidence>
<evidence type="ECO:0000256" key="8">
    <source>
        <dbReference type="SAM" id="Coils"/>
    </source>
</evidence>
<evidence type="ECO:0000313" key="10">
    <source>
        <dbReference type="EMBL" id="KAB1637682.1"/>
    </source>
</evidence>
<evidence type="ECO:0000256" key="2">
    <source>
        <dbReference type="ARBA" id="ARBA00022730"/>
    </source>
</evidence>
<dbReference type="GO" id="GO:0005840">
    <property type="term" value="C:ribosome"/>
    <property type="evidence" value="ECO:0007669"/>
    <property type="project" value="UniProtKB-KW"/>
</dbReference>
<dbReference type="FunFam" id="3.40.5.10:FF:000003">
    <property type="entry name" value="50S ribosomal protein L9"/>
    <property type="match status" value="1"/>
</dbReference>
<dbReference type="GO" id="GO:0003735">
    <property type="term" value="F:structural constituent of ribosome"/>
    <property type="evidence" value="ECO:0007669"/>
    <property type="project" value="InterPro"/>
</dbReference>
<dbReference type="InterPro" id="IPR036791">
    <property type="entry name" value="Ribosomal_bL9_C_sf"/>
</dbReference>
<dbReference type="InterPro" id="IPR020070">
    <property type="entry name" value="Ribosomal_bL9_N"/>
</dbReference>
<keyword evidence="11" id="KW-1185">Reference proteome</keyword>
<dbReference type="GO" id="GO:1990904">
    <property type="term" value="C:ribonucleoprotein complex"/>
    <property type="evidence" value="ECO:0007669"/>
    <property type="project" value="UniProtKB-KW"/>
</dbReference>
<dbReference type="GO" id="GO:0019843">
    <property type="term" value="F:rRNA binding"/>
    <property type="evidence" value="ECO:0007669"/>
    <property type="project" value="UniProtKB-UniRule"/>
</dbReference>
<evidence type="ECO:0000256" key="4">
    <source>
        <dbReference type="ARBA" id="ARBA00022980"/>
    </source>
</evidence>
<keyword evidence="2 7" id="KW-0699">rRNA-binding</keyword>
<dbReference type="SUPFAM" id="SSF55658">
    <property type="entry name" value="L9 N-domain-like"/>
    <property type="match status" value="1"/>
</dbReference>
<evidence type="ECO:0000256" key="5">
    <source>
        <dbReference type="ARBA" id="ARBA00023274"/>
    </source>
</evidence>
<dbReference type="PROSITE" id="PS00651">
    <property type="entry name" value="RIBOSOMAL_L9"/>
    <property type="match status" value="1"/>
</dbReference>
<feature type="domain" description="Ribosomal protein L9" evidence="9">
    <location>
        <begin position="14"/>
        <end position="41"/>
    </location>
</feature>